<dbReference type="OrthoDB" id="10017160at2759"/>
<proteinExistence type="predicted"/>
<dbReference type="EMBL" id="MTYJ01000494">
    <property type="protein sequence ID" value="OWA54963.1"/>
    <property type="molecule type" value="Genomic_DNA"/>
</dbReference>
<evidence type="ECO:0000313" key="2">
    <source>
        <dbReference type="Proteomes" id="UP000192578"/>
    </source>
</evidence>
<dbReference type="Proteomes" id="UP000192578">
    <property type="component" value="Unassembled WGS sequence"/>
</dbReference>
<name>A0A9X6RP07_HYPEX</name>
<organism evidence="1 2">
    <name type="scientific">Hypsibius exemplaris</name>
    <name type="common">Freshwater tardigrade</name>
    <dbReference type="NCBI Taxonomy" id="2072580"/>
    <lineage>
        <taxon>Eukaryota</taxon>
        <taxon>Metazoa</taxon>
        <taxon>Ecdysozoa</taxon>
        <taxon>Tardigrada</taxon>
        <taxon>Eutardigrada</taxon>
        <taxon>Parachela</taxon>
        <taxon>Hypsibioidea</taxon>
        <taxon>Hypsibiidae</taxon>
        <taxon>Hypsibius</taxon>
    </lineage>
</organism>
<accession>A0A9X6RP07</accession>
<keyword evidence="2" id="KW-1185">Reference proteome</keyword>
<evidence type="ECO:0000313" key="1">
    <source>
        <dbReference type="EMBL" id="OWA54963.1"/>
    </source>
</evidence>
<sequence length="140" mass="16366">MQPLFHTTLEMQSHLYPRVFANYTYAAKISQRSPSCGLEGAEAVIGMMTETFAEESRSKNAAKSRSLIVFFLPALEGILHYTLRMKKVSTSLVFHKLLKKQKEVRVVFVWDTLQKFNRNPNNYFKNIVTKDDLWTYYYDP</sequence>
<dbReference type="AlphaFoldDB" id="A0A9X6RP07"/>
<protein>
    <submittedName>
        <fullName evidence="1">Uncharacterized protein</fullName>
    </submittedName>
</protein>
<reference evidence="2" key="1">
    <citation type="submission" date="2017-01" db="EMBL/GenBank/DDBJ databases">
        <title>Comparative genomics of anhydrobiosis in the tardigrade Hypsibius dujardini.</title>
        <authorList>
            <person name="Yoshida Y."/>
            <person name="Koutsovoulos G."/>
            <person name="Laetsch D."/>
            <person name="Stevens L."/>
            <person name="Kumar S."/>
            <person name="Horikawa D."/>
            <person name="Ishino K."/>
            <person name="Komine S."/>
            <person name="Tomita M."/>
            <person name="Blaxter M."/>
            <person name="Arakawa K."/>
        </authorList>
    </citation>
    <scope>NUCLEOTIDE SEQUENCE [LARGE SCALE GENOMIC DNA]</scope>
    <source>
        <strain evidence="2">Z151</strain>
    </source>
</reference>
<comment type="caution">
    <text evidence="1">The sequence shown here is derived from an EMBL/GenBank/DDBJ whole genome shotgun (WGS) entry which is preliminary data.</text>
</comment>
<gene>
    <name evidence="1" type="ORF">BV898_19350</name>
</gene>